<dbReference type="PANTHER" id="PTHR12534">
    <property type="entry name" value="30S RIBOSOMAL PROTEIN S2 PROKARYOTIC AND ORGANELLAR"/>
    <property type="match status" value="1"/>
</dbReference>
<dbReference type="Gene3D" id="3.40.50.10490">
    <property type="entry name" value="Glucose-6-phosphate isomerase like protein, domain 1"/>
    <property type="match status" value="1"/>
</dbReference>
<dbReference type="Gene3D" id="1.10.287.610">
    <property type="entry name" value="Helix hairpin bin"/>
    <property type="match status" value="1"/>
</dbReference>
<dbReference type="SUPFAM" id="SSF55120">
    <property type="entry name" value="Pseudouridine synthase"/>
    <property type="match status" value="1"/>
</dbReference>
<dbReference type="PRINTS" id="PR00395">
    <property type="entry name" value="RIBOSOMALS2"/>
</dbReference>
<dbReference type="Pfam" id="PF00318">
    <property type="entry name" value="Ribosomal_S2"/>
    <property type="match status" value="1"/>
</dbReference>
<evidence type="ECO:0000256" key="4">
    <source>
        <dbReference type="ARBA" id="ARBA00023274"/>
    </source>
</evidence>
<protein>
    <submittedName>
        <fullName evidence="6">387_t:CDS:1</fullName>
    </submittedName>
</protein>
<keyword evidence="2 5" id="KW-0689">Ribosomal protein</keyword>
<dbReference type="InterPro" id="IPR005706">
    <property type="entry name" value="Ribosomal_uS2_bac/mit/plastid"/>
</dbReference>
<dbReference type="PROSITE" id="PS00963">
    <property type="entry name" value="RIBOSOMAL_S2_2"/>
    <property type="match status" value="1"/>
</dbReference>
<keyword evidence="7" id="KW-1185">Reference proteome</keyword>
<evidence type="ECO:0000256" key="1">
    <source>
        <dbReference type="ARBA" id="ARBA00006242"/>
    </source>
</evidence>
<dbReference type="Gene3D" id="3.30.70.580">
    <property type="entry name" value="Pseudouridine synthase I, catalytic domain, N-terminal subdomain"/>
    <property type="match status" value="1"/>
</dbReference>
<dbReference type="PANTHER" id="PTHR12534:SF0">
    <property type="entry name" value="SMALL RIBOSOMAL SUBUNIT PROTEIN US2M"/>
    <property type="match status" value="1"/>
</dbReference>
<organism evidence="6 7">
    <name type="scientific">Gigaspora margarita</name>
    <dbReference type="NCBI Taxonomy" id="4874"/>
    <lineage>
        <taxon>Eukaryota</taxon>
        <taxon>Fungi</taxon>
        <taxon>Fungi incertae sedis</taxon>
        <taxon>Mucoromycota</taxon>
        <taxon>Glomeromycotina</taxon>
        <taxon>Glomeromycetes</taxon>
        <taxon>Diversisporales</taxon>
        <taxon>Gigasporaceae</taxon>
        <taxon>Gigaspora</taxon>
    </lineage>
</organism>
<evidence type="ECO:0000313" key="7">
    <source>
        <dbReference type="Proteomes" id="UP000789901"/>
    </source>
</evidence>
<evidence type="ECO:0000256" key="3">
    <source>
        <dbReference type="ARBA" id="ARBA00023235"/>
    </source>
</evidence>
<proteinExistence type="inferred from homology"/>
<comment type="similarity">
    <text evidence="1 5">Belongs to the universal ribosomal protein uS2 family.</text>
</comment>
<gene>
    <name evidence="6" type="ORF">GMARGA_LOCUS600</name>
</gene>
<dbReference type="InterPro" id="IPR020103">
    <property type="entry name" value="PsdUridine_synth_cat_dom_sf"/>
</dbReference>
<dbReference type="SUPFAM" id="SSF52313">
    <property type="entry name" value="Ribosomal protein S2"/>
    <property type="match status" value="1"/>
</dbReference>
<sequence length="306" mass="35573">MEHYIYQKSKKIYILDWGKIIKSCNKLEDYIGKLVAEGKKILFLATKKPTQDIVKEQALRGFLTNFGEIEKKLYELKKLTAFMQKDSFQNLAKKEQVKIQKRRDKLYSIYEGVATCNQRPDALFIIGLEQEKTALKEAKKCGIPVIAVCNTNCNPKLVDYVLPGNDEEKMAVNFFASLVANAIKKVKEKSESERVERAKQPGQLTGQGYIENTLQEIFSFSIRVFASGRTDKGVHAREQKFTFLLPFFLTNKKLFSILKKRLEEYFLVKNVERVNSNFHPLYNVVSKEYRYFINVGKPNIWQKKYC</sequence>
<dbReference type="InterPro" id="IPR023591">
    <property type="entry name" value="Ribosomal_uS2_flav_dom_sf"/>
</dbReference>
<keyword evidence="3" id="KW-0413">Isomerase</keyword>
<dbReference type="CDD" id="cd01425">
    <property type="entry name" value="RPS2"/>
    <property type="match status" value="1"/>
</dbReference>
<evidence type="ECO:0000256" key="5">
    <source>
        <dbReference type="RuleBase" id="RU003631"/>
    </source>
</evidence>
<keyword evidence="4 5" id="KW-0687">Ribonucleoprotein</keyword>
<evidence type="ECO:0000313" key="6">
    <source>
        <dbReference type="EMBL" id="CAG8467265.1"/>
    </source>
</evidence>
<accession>A0ABM8VWY6</accession>
<reference evidence="6 7" key="1">
    <citation type="submission" date="2021-06" db="EMBL/GenBank/DDBJ databases">
        <authorList>
            <person name="Kallberg Y."/>
            <person name="Tangrot J."/>
            <person name="Rosling A."/>
        </authorList>
    </citation>
    <scope>NUCLEOTIDE SEQUENCE [LARGE SCALE GENOMIC DNA]</scope>
    <source>
        <strain evidence="6 7">120-4 pot B 10/14</strain>
    </source>
</reference>
<dbReference type="NCBIfam" id="TIGR01011">
    <property type="entry name" value="rpsB_bact"/>
    <property type="match status" value="1"/>
</dbReference>
<comment type="caution">
    <text evidence="6">The sequence shown here is derived from an EMBL/GenBank/DDBJ whole genome shotgun (WGS) entry which is preliminary data.</text>
</comment>
<dbReference type="Proteomes" id="UP000789901">
    <property type="component" value="Unassembled WGS sequence"/>
</dbReference>
<dbReference type="EMBL" id="CAJVQB010000105">
    <property type="protein sequence ID" value="CAG8467265.1"/>
    <property type="molecule type" value="Genomic_DNA"/>
</dbReference>
<dbReference type="InterPro" id="IPR020094">
    <property type="entry name" value="TruA/RsuA/RluB/E/F_N"/>
</dbReference>
<name>A0ABM8VWY6_GIGMA</name>
<dbReference type="HAMAP" id="MF_00291_B">
    <property type="entry name" value="Ribosomal_uS2_B"/>
    <property type="match status" value="1"/>
</dbReference>
<evidence type="ECO:0000256" key="2">
    <source>
        <dbReference type="ARBA" id="ARBA00022980"/>
    </source>
</evidence>
<dbReference type="InterPro" id="IPR018130">
    <property type="entry name" value="Ribosomal_uS2_CS"/>
</dbReference>
<dbReference type="InterPro" id="IPR001865">
    <property type="entry name" value="Ribosomal_uS2"/>
</dbReference>